<sequence>MSNYQFCLILSLLFFIAANGVGSNGAAAIGYLIGIACSFAALVWCFLERKS</sequence>
<dbReference type="EMBL" id="AXUP01000161">
    <property type="protein sequence ID" value="ESW39347.1"/>
    <property type="molecule type" value="Genomic_DNA"/>
</dbReference>
<dbReference type="RefSeq" id="WP_023661632.1">
    <property type="nucleotide sequence ID" value="NZ_AXUP01000161.1"/>
</dbReference>
<keyword evidence="1" id="KW-0472">Membrane</keyword>
<dbReference type="Proteomes" id="UP000018511">
    <property type="component" value="Unassembled WGS sequence"/>
</dbReference>
<feature type="transmembrane region" description="Helical" evidence="1">
    <location>
        <begin position="30"/>
        <end position="47"/>
    </location>
</feature>
<evidence type="ECO:0000313" key="2">
    <source>
        <dbReference type="EMBL" id="ESW39347.1"/>
    </source>
</evidence>
<proteinExistence type="predicted"/>
<evidence type="ECO:0000313" key="3">
    <source>
        <dbReference type="Proteomes" id="UP000018511"/>
    </source>
</evidence>
<organism evidence="2 3">
    <name type="scientific">Pseudomonas taiwanensis SJ9</name>
    <dbReference type="NCBI Taxonomy" id="1388762"/>
    <lineage>
        <taxon>Bacteria</taxon>
        <taxon>Pseudomonadati</taxon>
        <taxon>Pseudomonadota</taxon>
        <taxon>Gammaproteobacteria</taxon>
        <taxon>Pseudomonadales</taxon>
        <taxon>Pseudomonadaceae</taxon>
        <taxon>Pseudomonas</taxon>
    </lineage>
</organism>
<gene>
    <name evidence="2" type="ORF">O164_12905</name>
</gene>
<keyword evidence="1" id="KW-1133">Transmembrane helix</keyword>
<name>V7DAG2_9PSED</name>
<reference evidence="2 3" key="1">
    <citation type="submission" date="2013-10" db="EMBL/GenBank/DDBJ databases">
        <title>Whole Genome Shotgun Sequence of Pseudomonas taiwanensis SJ9.</title>
        <authorList>
            <person name="Hong S.-J."/>
            <person name="Shin J.-H."/>
        </authorList>
    </citation>
    <scope>NUCLEOTIDE SEQUENCE [LARGE SCALE GENOMIC DNA]</scope>
    <source>
        <strain evidence="2 3">SJ9</strain>
    </source>
</reference>
<keyword evidence="1" id="KW-0812">Transmembrane</keyword>
<evidence type="ECO:0000256" key="1">
    <source>
        <dbReference type="SAM" id="Phobius"/>
    </source>
</evidence>
<accession>V7DAG2</accession>
<protein>
    <submittedName>
        <fullName evidence="2">Uncharacterized protein</fullName>
    </submittedName>
</protein>
<comment type="caution">
    <text evidence="2">The sequence shown here is derived from an EMBL/GenBank/DDBJ whole genome shotgun (WGS) entry which is preliminary data.</text>
</comment>
<dbReference type="PATRIC" id="fig|1388762.3.peg.2582"/>
<dbReference type="AlphaFoldDB" id="V7DAG2"/>